<dbReference type="InterPro" id="IPR008271">
    <property type="entry name" value="Ser/Thr_kinase_AS"/>
</dbReference>
<dbReference type="FunFam" id="1.10.510.10:FF:000058">
    <property type="entry name" value="Receptor-like protein kinase FERONIA"/>
    <property type="match status" value="1"/>
</dbReference>
<evidence type="ECO:0000256" key="4">
    <source>
        <dbReference type="ARBA" id="ARBA00022692"/>
    </source>
</evidence>
<protein>
    <recommendedName>
        <fullName evidence="16">Protein kinase domain-containing protein</fullName>
    </recommendedName>
</protein>
<evidence type="ECO:0000256" key="8">
    <source>
        <dbReference type="ARBA" id="ARBA00022840"/>
    </source>
</evidence>
<evidence type="ECO:0000256" key="13">
    <source>
        <dbReference type="SAM" id="MobiDB-lite"/>
    </source>
</evidence>
<dbReference type="PROSITE" id="PS00108">
    <property type="entry name" value="PROTEIN_KINASE_ST"/>
    <property type="match status" value="1"/>
</dbReference>
<dbReference type="InterPro" id="IPR001245">
    <property type="entry name" value="Ser-Thr/Tyr_kinase_cat_dom"/>
</dbReference>
<evidence type="ECO:0000256" key="12">
    <source>
        <dbReference type="PROSITE-ProRule" id="PRU10141"/>
    </source>
</evidence>
<proteinExistence type="predicted"/>
<dbReference type="InterPro" id="IPR024788">
    <property type="entry name" value="Malectin-like_Carb-bd_dom"/>
</dbReference>
<evidence type="ECO:0000256" key="2">
    <source>
        <dbReference type="ARBA" id="ARBA00022527"/>
    </source>
</evidence>
<keyword evidence="5 15" id="KW-0732">Signal</keyword>
<feature type="compositionally biased region" description="Polar residues" evidence="13">
    <location>
        <begin position="838"/>
        <end position="851"/>
    </location>
</feature>
<evidence type="ECO:0000256" key="5">
    <source>
        <dbReference type="ARBA" id="ARBA00022729"/>
    </source>
</evidence>
<evidence type="ECO:0000313" key="18">
    <source>
        <dbReference type="Proteomes" id="UP001280121"/>
    </source>
</evidence>
<evidence type="ECO:0000259" key="16">
    <source>
        <dbReference type="PROSITE" id="PS50011"/>
    </source>
</evidence>
<gene>
    <name evidence="17" type="ORF">Ddye_020006</name>
</gene>
<dbReference type="PANTHER" id="PTHR48006">
    <property type="entry name" value="LEUCINE-RICH REPEAT-CONTAINING PROTEIN DDB_G0281931-RELATED"/>
    <property type="match status" value="1"/>
</dbReference>
<keyword evidence="10 14" id="KW-0472">Membrane</keyword>
<dbReference type="InterPro" id="IPR000719">
    <property type="entry name" value="Prot_kinase_dom"/>
</dbReference>
<feature type="signal peptide" evidence="15">
    <location>
        <begin position="1"/>
        <end position="29"/>
    </location>
</feature>
<feature type="chain" id="PRO_5042110748" description="Protein kinase domain-containing protein" evidence="15">
    <location>
        <begin position="30"/>
        <end position="851"/>
    </location>
</feature>
<dbReference type="PANTHER" id="PTHR48006:SF92">
    <property type="entry name" value="LRR RECEPTOR-LIKE SERINE_THREONINE-PROTEIN KINASE GSO1"/>
    <property type="match status" value="1"/>
</dbReference>
<dbReference type="InterPro" id="IPR051824">
    <property type="entry name" value="LRR_Rcpt-Like_S/T_Kinase"/>
</dbReference>
<dbReference type="Gene3D" id="2.60.120.430">
    <property type="entry name" value="Galactose-binding lectin"/>
    <property type="match status" value="2"/>
</dbReference>
<dbReference type="PROSITE" id="PS50011">
    <property type="entry name" value="PROTEIN_KINASE_DOM"/>
    <property type="match status" value="1"/>
</dbReference>
<keyword evidence="9 14" id="KW-1133">Transmembrane helix</keyword>
<dbReference type="Pfam" id="PF07714">
    <property type="entry name" value="PK_Tyr_Ser-Thr"/>
    <property type="match status" value="1"/>
</dbReference>
<feature type="region of interest" description="Disordered" evidence="13">
    <location>
        <begin position="815"/>
        <end position="851"/>
    </location>
</feature>
<evidence type="ECO:0000256" key="14">
    <source>
        <dbReference type="SAM" id="Phobius"/>
    </source>
</evidence>
<evidence type="ECO:0000256" key="3">
    <source>
        <dbReference type="ARBA" id="ARBA00022679"/>
    </source>
</evidence>
<accession>A0AAD9TZR1</accession>
<keyword evidence="3" id="KW-0808">Transferase</keyword>
<evidence type="ECO:0000256" key="9">
    <source>
        <dbReference type="ARBA" id="ARBA00022989"/>
    </source>
</evidence>
<dbReference type="SMART" id="SM00220">
    <property type="entry name" value="S_TKc"/>
    <property type="match status" value="1"/>
</dbReference>
<comment type="subcellular location">
    <subcellularLocation>
        <location evidence="1">Membrane</location>
        <topology evidence="1">Single-pass type I membrane protein</topology>
    </subcellularLocation>
</comment>
<comment type="caution">
    <text evidence="17">The sequence shown here is derived from an EMBL/GenBank/DDBJ whole genome shotgun (WGS) entry which is preliminary data.</text>
</comment>
<dbReference type="InterPro" id="IPR011009">
    <property type="entry name" value="Kinase-like_dom_sf"/>
</dbReference>
<dbReference type="FunFam" id="3.30.200.20:FF:000039">
    <property type="entry name" value="receptor-like protein kinase FERONIA"/>
    <property type="match status" value="1"/>
</dbReference>
<dbReference type="InterPro" id="IPR017441">
    <property type="entry name" value="Protein_kinase_ATP_BS"/>
</dbReference>
<evidence type="ECO:0000313" key="17">
    <source>
        <dbReference type="EMBL" id="KAK2644811.1"/>
    </source>
</evidence>
<dbReference type="EMBL" id="JANJYI010000006">
    <property type="protein sequence ID" value="KAK2644811.1"/>
    <property type="molecule type" value="Genomic_DNA"/>
</dbReference>
<keyword evidence="6 12" id="KW-0547">Nucleotide-binding</keyword>
<dbReference type="AlphaFoldDB" id="A0AAD9TZR1"/>
<keyword evidence="4 14" id="KW-0812">Transmembrane</keyword>
<evidence type="ECO:0000256" key="10">
    <source>
        <dbReference type="ARBA" id="ARBA00023136"/>
    </source>
</evidence>
<evidence type="ECO:0000256" key="11">
    <source>
        <dbReference type="ARBA" id="ARBA00023180"/>
    </source>
</evidence>
<reference evidence="17" key="1">
    <citation type="journal article" date="2023" name="Plant J.">
        <title>Genome sequences and population genomics provide insights into the demographic history, inbreeding, and mutation load of two 'living fossil' tree species of Dipteronia.</title>
        <authorList>
            <person name="Feng Y."/>
            <person name="Comes H.P."/>
            <person name="Chen J."/>
            <person name="Zhu S."/>
            <person name="Lu R."/>
            <person name="Zhang X."/>
            <person name="Li P."/>
            <person name="Qiu J."/>
            <person name="Olsen K.M."/>
            <person name="Qiu Y."/>
        </authorList>
    </citation>
    <scope>NUCLEOTIDE SEQUENCE</scope>
    <source>
        <strain evidence="17">KIB01</strain>
    </source>
</reference>
<keyword evidence="7" id="KW-0418">Kinase</keyword>
<dbReference type="Gene3D" id="3.30.200.20">
    <property type="entry name" value="Phosphorylase Kinase, domain 1"/>
    <property type="match status" value="1"/>
</dbReference>
<dbReference type="GO" id="GO:0004674">
    <property type="term" value="F:protein serine/threonine kinase activity"/>
    <property type="evidence" value="ECO:0007669"/>
    <property type="project" value="UniProtKB-KW"/>
</dbReference>
<evidence type="ECO:0000256" key="7">
    <source>
        <dbReference type="ARBA" id="ARBA00022777"/>
    </source>
</evidence>
<sequence length="851" mass="94848">MVMEKIQGREVLDLLFVLMIFSCIKIGEGQSKSILINCGTDSSVTTVDGRKWVGDLVTNNNVTLSSVAGVAVNTSTTLSGDSIFKSLYKSARIFADGLNYTFEMVPGNYIVRLHFCPFPFENYNVNESSFSVVANGLKLLSQLSVPGEISHKNMFLQNSGGNASFSLVKEYMLGIHLDLLRIELIPNKGSFGFINAIEIVPVADELFADAIRKVGGNDMNFNLSGRGIETMYRLNVGGPEIKPNQDSDLWRTWEVDSSYMITANAGSEISNTSNITYSSMNDSLVAPVFVYKTARIMSNNEVLEKRFNMSWKFEVDPDFDYLVRLHFCELVYDKANQRIFRIYINNRTAANNFDIFAQSGGMNKAYHQDYFDAVSSKVDTLWIQLGPDTAAGASGTDALLNGLEIFKLSRNGNLAYVEWYDSAGRSGGRSKNWILWVGMAAGIASVAILAVIITIIFYICKNRREESSDAKNNSYGWRSLFLHRAFVNSTTNAKGTQNPNGSMASTRVGKRFMLAEIRVATNNFDDSLVIGVGGFGKVYRGEIEDGSLAAIKRANPQSEQGLAEFETEIEMLSKLRHRHLVTLIGFCEEQSEMILVYEYMGNGTLRSHLFGSDLPPLSWKQRLDVCIGAARGLHYLHTGAERGIIHRDVKTTNILLDENFVAKMSDFGLSKTGPAMDHTHVSTAVKGSFGYLDPEYFMRQQLTEKSDVYSFGVVLFEVICARAVINPTLPKDQINLADWAMKRQRQRSLESIIDQHLRGGYCPESLAKYGEIAEKCLDGAGKNRPTMGEVLWHLEYVLQLHEAWMRGNDEQYSFSSSQALGEVEEREVKDAQEVPTINEDNNSSNLKMAGD</sequence>
<dbReference type="Proteomes" id="UP001280121">
    <property type="component" value="Unassembled WGS sequence"/>
</dbReference>
<evidence type="ECO:0000256" key="6">
    <source>
        <dbReference type="ARBA" id="ARBA00022741"/>
    </source>
</evidence>
<keyword evidence="18" id="KW-1185">Reference proteome</keyword>
<evidence type="ECO:0000256" key="15">
    <source>
        <dbReference type="SAM" id="SignalP"/>
    </source>
</evidence>
<dbReference type="GO" id="GO:0005524">
    <property type="term" value="F:ATP binding"/>
    <property type="evidence" value="ECO:0007669"/>
    <property type="project" value="UniProtKB-UniRule"/>
</dbReference>
<keyword evidence="8 12" id="KW-0067">ATP-binding</keyword>
<name>A0AAD9TZR1_9ROSI</name>
<organism evidence="17 18">
    <name type="scientific">Dipteronia dyeriana</name>
    <dbReference type="NCBI Taxonomy" id="168575"/>
    <lineage>
        <taxon>Eukaryota</taxon>
        <taxon>Viridiplantae</taxon>
        <taxon>Streptophyta</taxon>
        <taxon>Embryophyta</taxon>
        <taxon>Tracheophyta</taxon>
        <taxon>Spermatophyta</taxon>
        <taxon>Magnoliopsida</taxon>
        <taxon>eudicotyledons</taxon>
        <taxon>Gunneridae</taxon>
        <taxon>Pentapetalae</taxon>
        <taxon>rosids</taxon>
        <taxon>malvids</taxon>
        <taxon>Sapindales</taxon>
        <taxon>Sapindaceae</taxon>
        <taxon>Hippocastanoideae</taxon>
        <taxon>Acereae</taxon>
        <taxon>Dipteronia</taxon>
    </lineage>
</organism>
<dbReference type="CDD" id="cd14066">
    <property type="entry name" value="STKc_IRAK"/>
    <property type="match status" value="1"/>
</dbReference>
<dbReference type="GO" id="GO:0016020">
    <property type="term" value="C:membrane"/>
    <property type="evidence" value="ECO:0007669"/>
    <property type="project" value="UniProtKB-SubCell"/>
</dbReference>
<feature type="domain" description="Protein kinase" evidence="16">
    <location>
        <begin position="524"/>
        <end position="796"/>
    </location>
</feature>
<dbReference type="Pfam" id="PF12819">
    <property type="entry name" value="Malectin_like"/>
    <property type="match status" value="1"/>
</dbReference>
<keyword evidence="11" id="KW-0325">Glycoprotein</keyword>
<dbReference type="SUPFAM" id="SSF56112">
    <property type="entry name" value="Protein kinase-like (PK-like)"/>
    <property type="match status" value="1"/>
</dbReference>
<feature type="binding site" evidence="12">
    <location>
        <position position="552"/>
    </location>
    <ligand>
        <name>ATP</name>
        <dbReference type="ChEBI" id="CHEBI:30616"/>
    </ligand>
</feature>
<feature type="transmembrane region" description="Helical" evidence="14">
    <location>
        <begin position="433"/>
        <end position="459"/>
    </location>
</feature>
<dbReference type="Gene3D" id="1.10.510.10">
    <property type="entry name" value="Transferase(Phosphotransferase) domain 1"/>
    <property type="match status" value="1"/>
</dbReference>
<evidence type="ECO:0000256" key="1">
    <source>
        <dbReference type="ARBA" id="ARBA00004479"/>
    </source>
</evidence>
<dbReference type="FunFam" id="2.60.120.430:FF:000001">
    <property type="entry name" value="Receptor-like protein kinase FERONIA"/>
    <property type="match status" value="1"/>
</dbReference>
<keyword evidence="2" id="KW-0723">Serine/threonine-protein kinase</keyword>
<dbReference type="PROSITE" id="PS00107">
    <property type="entry name" value="PROTEIN_KINASE_ATP"/>
    <property type="match status" value="1"/>
</dbReference>